<comment type="similarity">
    <text evidence="1 4">Belongs to the GST superfamily. Kappa family.</text>
</comment>
<dbReference type="AlphaFoldDB" id="A0A9P4UM67"/>
<name>A0A9P4UM67_9PEZI</name>
<dbReference type="InterPro" id="IPR036249">
    <property type="entry name" value="Thioredoxin-like_sf"/>
</dbReference>
<feature type="domain" description="DSBA-like thioredoxin" evidence="6">
    <location>
        <begin position="6"/>
        <end position="208"/>
    </location>
</feature>
<dbReference type="PANTHER" id="PTHR42943">
    <property type="entry name" value="GLUTATHIONE S-TRANSFERASE KAPPA"/>
    <property type="match status" value="1"/>
</dbReference>
<keyword evidence="2 4" id="KW-0808">Transferase</keyword>
<reference evidence="7" key="1">
    <citation type="journal article" date="2020" name="Stud. Mycol.">
        <title>101 Dothideomycetes genomes: a test case for predicting lifestyles and emergence of pathogens.</title>
        <authorList>
            <person name="Haridas S."/>
            <person name="Albert R."/>
            <person name="Binder M."/>
            <person name="Bloem J."/>
            <person name="Labutti K."/>
            <person name="Salamov A."/>
            <person name="Andreopoulos B."/>
            <person name="Baker S."/>
            <person name="Barry K."/>
            <person name="Bills G."/>
            <person name="Bluhm B."/>
            <person name="Cannon C."/>
            <person name="Castanera R."/>
            <person name="Culley D."/>
            <person name="Daum C."/>
            <person name="Ezra D."/>
            <person name="Gonzalez J."/>
            <person name="Henrissat B."/>
            <person name="Kuo A."/>
            <person name="Liang C."/>
            <person name="Lipzen A."/>
            <person name="Lutzoni F."/>
            <person name="Magnuson J."/>
            <person name="Mondo S."/>
            <person name="Nolan M."/>
            <person name="Ohm R."/>
            <person name="Pangilinan J."/>
            <person name="Park H.-J."/>
            <person name="Ramirez L."/>
            <person name="Alfaro M."/>
            <person name="Sun H."/>
            <person name="Tritt A."/>
            <person name="Yoshinaga Y."/>
            <person name="Zwiers L.-H."/>
            <person name="Turgeon B."/>
            <person name="Goodwin S."/>
            <person name="Spatafora J."/>
            <person name="Crous P."/>
            <person name="Grigoriev I."/>
        </authorList>
    </citation>
    <scope>NUCLEOTIDE SEQUENCE</scope>
    <source>
        <strain evidence="7">CBS 116435</strain>
    </source>
</reference>
<dbReference type="OrthoDB" id="4664297at2759"/>
<dbReference type="FunFam" id="3.40.30.10:FF:000096">
    <property type="entry name" value="Glutathione S-transferase kappa"/>
    <property type="match status" value="1"/>
</dbReference>
<organism evidence="7 8">
    <name type="scientific">Polychaeton citri CBS 116435</name>
    <dbReference type="NCBI Taxonomy" id="1314669"/>
    <lineage>
        <taxon>Eukaryota</taxon>
        <taxon>Fungi</taxon>
        <taxon>Dikarya</taxon>
        <taxon>Ascomycota</taxon>
        <taxon>Pezizomycotina</taxon>
        <taxon>Dothideomycetes</taxon>
        <taxon>Dothideomycetidae</taxon>
        <taxon>Capnodiales</taxon>
        <taxon>Capnodiaceae</taxon>
        <taxon>Polychaeton</taxon>
    </lineage>
</organism>
<dbReference type="SUPFAM" id="SSF52833">
    <property type="entry name" value="Thioredoxin-like"/>
    <property type="match status" value="1"/>
</dbReference>
<dbReference type="InterPro" id="IPR014440">
    <property type="entry name" value="HCCAis_GSTk"/>
</dbReference>
<evidence type="ECO:0000256" key="1">
    <source>
        <dbReference type="ARBA" id="ARBA00006494"/>
    </source>
</evidence>
<dbReference type="GO" id="GO:0006749">
    <property type="term" value="P:glutathione metabolic process"/>
    <property type="evidence" value="ECO:0007669"/>
    <property type="project" value="TreeGrafter"/>
</dbReference>
<dbReference type="Proteomes" id="UP000799441">
    <property type="component" value="Unassembled WGS sequence"/>
</dbReference>
<evidence type="ECO:0000313" key="8">
    <source>
        <dbReference type="Proteomes" id="UP000799441"/>
    </source>
</evidence>
<protein>
    <recommendedName>
        <fullName evidence="4">Glutathione S-transferase kappa</fullName>
        <ecNumber evidence="4">2.5.1.18</ecNumber>
    </recommendedName>
</protein>
<dbReference type="Pfam" id="PF01323">
    <property type="entry name" value="DSBA"/>
    <property type="match status" value="1"/>
</dbReference>
<dbReference type="GO" id="GO:0004602">
    <property type="term" value="F:glutathione peroxidase activity"/>
    <property type="evidence" value="ECO:0007669"/>
    <property type="project" value="TreeGrafter"/>
</dbReference>
<evidence type="ECO:0000259" key="6">
    <source>
        <dbReference type="Pfam" id="PF01323"/>
    </source>
</evidence>
<accession>A0A9P4UM67</accession>
<sequence length="225" mass="25916">MTAAKIDVWLDCNSFYSRFALLHLRKYAGQLLQHGVDYEVHPVYINGINQGSGNQPPWMLPAKAKYSKFDGKRATNYFGTKSMQPPKGFPLKTLMALRSMCYVKETYPKERYELAISELWTAIWEDGIDVGKPELLASVLRRHFAESDVAEILQAAQEPRFKERLTSNTEEALKTGAFGAPWFMVKNFKGETEPFFGSDRFHYMWDYLEIPHRDFKVLAIGESKL</sequence>
<dbReference type="InterPro" id="IPR051924">
    <property type="entry name" value="GST_Kappa/NadH"/>
</dbReference>
<keyword evidence="8" id="KW-1185">Reference proteome</keyword>
<dbReference type="GO" id="GO:0004364">
    <property type="term" value="F:glutathione transferase activity"/>
    <property type="evidence" value="ECO:0007669"/>
    <property type="project" value="UniProtKB-UniRule"/>
</dbReference>
<evidence type="ECO:0000256" key="2">
    <source>
        <dbReference type="ARBA" id="ARBA00022679"/>
    </source>
</evidence>
<dbReference type="GO" id="GO:0005777">
    <property type="term" value="C:peroxisome"/>
    <property type="evidence" value="ECO:0007669"/>
    <property type="project" value="TreeGrafter"/>
</dbReference>
<evidence type="ECO:0000256" key="5">
    <source>
        <dbReference type="PIRSR" id="PIRSR006386-1"/>
    </source>
</evidence>
<dbReference type="InterPro" id="IPR001853">
    <property type="entry name" value="DSBA-like_thioredoxin_dom"/>
</dbReference>
<dbReference type="GO" id="GO:0005739">
    <property type="term" value="C:mitochondrion"/>
    <property type="evidence" value="ECO:0007669"/>
    <property type="project" value="TreeGrafter"/>
</dbReference>
<dbReference type="EMBL" id="MU003831">
    <property type="protein sequence ID" value="KAF2718036.1"/>
    <property type="molecule type" value="Genomic_DNA"/>
</dbReference>
<dbReference type="PIRSF" id="PIRSF006386">
    <property type="entry name" value="HCCAis_GSTk"/>
    <property type="match status" value="1"/>
</dbReference>
<dbReference type="Gene3D" id="3.40.30.10">
    <property type="entry name" value="Glutaredoxin"/>
    <property type="match status" value="1"/>
</dbReference>
<evidence type="ECO:0000313" key="7">
    <source>
        <dbReference type="EMBL" id="KAF2718036.1"/>
    </source>
</evidence>
<feature type="active site" description="Nucleophile" evidence="5">
    <location>
        <position position="14"/>
    </location>
</feature>
<evidence type="ECO:0000256" key="3">
    <source>
        <dbReference type="ARBA" id="ARBA00047960"/>
    </source>
</evidence>
<dbReference type="PANTHER" id="PTHR42943:SF13">
    <property type="entry name" value="GLUTATHIONE S-TRANSFERASE KAPPA-RELATED"/>
    <property type="match status" value="1"/>
</dbReference>
<proteinExistence type="inferred from homology"/>
<dbReference type="EC" id="2.5.1.18" evidence="4"/>
<comment type="catalytic activity">
    <reaction evidence="3 4">
        <text>RX + glutathione = an S-substituted glutathione + a halide anion + H(+)</text>
        <dbReference type="Rhea" id="RHEA:16437"/>
        <dbReference type="ChEBI" id="CHEBI:15378"/>
        <dbReference type="ChEBI" id="CHEBI:16042"/>
        <dbReference type="ChEBI" id="CHEBI:17792"/>
        <dbReference type="ChEBI" id="CHEBI:57925"/>
        <dbReference type="ChEBI" id="CHEBI:90779"/>
        <dbReference type="EC" id="2.5.1.18"/>
    </reaction>
</comment>
<gene>
    <name evidence="7" type="ORF">K431DRAFT_231726</name>
</gene>
<comment type="caution">
    <text evidence="7">The sequence shown here is derived from an EMBL/GenBank/DDBJ whole genome shotgun (WGS) entry which is preliminary data.</text>
</comment>
<evidence type="ECO:0000256" key="4">
    <source>
        <dbReference type="PIRNR" id="PIRNR006386"/>
    </source>
</evidence>